<keyword evidence="4 6" id="KW-0067">ATP-binding</keyword>
<organism evidence="6 7">
    <name type="scientific">Porphyromonas somerae</name>
    <dbReference type="NCBI Taxonomy" id="322095"/>
    <lineage>
        <taxon>Bacteria</taxon>
        <taxon>Pseudomonadati</taxon>
        <taxon>Bacteroidota</taxon>
        <taxon>Bacteroidia</taxon>
        <taxon>Bacteroidales</taxon>
        <taxon>Porphyromonadaceae</taxon>
        <taxon>Porphyromonas</taxon>
    </lineage>
</organism>
<comment type="similarity">
    <text evidence="1">Belongs to the ABC transporter superfamily.</text>
</comment>
<feature type="domain" description="ABC transporter" evidence="5">
    <location>
        <begin position="9"/>
        <end position="211"/>
    </location>
</feature>
<dbReference type="Gene3D" id="3.40.50.300">
    <property type="entry name" value="P-loop containing nucleotide triphosphate hydrolases"/>
    <property type="match status" value="1"/>
</dbReference>
<evidence type="ECO:0000256" key="1">
    <source>
        <dbReference type="ARBA" id="ARBA00005417"/>
    </source>
</evidence>
<dbReference type="PANTHER" id="PTHR42734:SF17">
    <property type="entry name" value="METAL TRANSPORT SYSTEM ATP-BINDING PROTEIN TM_0124-RELATED"/>
    <property type="match status" value="1"/>
</dbReference>
<keyword evidence="2" id="KW-0813">Transport</keyword>
<dbReference type="Pfam" id="PF00005">
    <property type="entry name" value="ABC_tran"/>
    <property type="match status" value="1"/>
</dbReference>
<dbReference type="PROSITE" id="PS00211">
    <property type="entry name" value="ABC_TRANSPORTER_1"/>
    <property type="match status" value="1"/>
</dbReference>
<dbReference type="PATRIC" id="fig|322095.3.peg.1926"/>
<proteinExistence type="inferred from homology"/>
<dbReference type="InterPro" id="IPR027417">
    <property type="entry name" value="P-loop_NTPase"/>
</dbReference>
<dbReference type="EMBL" id="LSDK01000136">
    <property type="protein sequence ID" value="KXB73530.1"/>
    <property type="molecule type" value="Genomic_DNA"/>
</dbReference>
<dbReference type="STRING" id="322095.HMPREF3185_01952"/>
<gene>
    <name evidence="6" type="ORF">HMPREF3185_01952</name>
</gene>
<keyword evidence="3" id="KW-0547">Nucleotide-binding</keyword>
<reference evidence="7" key="1">
    <citation type="submission" date="2016-01" db="EMBL/GenBank/DDBJ databases">
        <authorList>
            <person name="Mitreva M."/>
            <person name="Pepin K.H."/>
            <person name="Mihindukulasuriya K.A."/>
            <person name="Fulton R."/>
            <person name="Fronick C."/>
            <person name="O'Laughlin M."/>
            <person name="Miner T."/>
            <person name="Herter B."/>
            <person name="Rosa B.A."/>
            <person name="Cordes M."/>
            <person name="Tomlinson C."/>
            <person name="Wollam A."/>
            <person name="Palsikar V.B."/>
            <person name="Mardis E.R."/>
            <person name="Wilson R.K."/>
        </authorList>
    </citation>
    <scope>NUCLEOTIDE SEQUENCE [LARGE SCALE GENOMIC DNA]</scope>
    <source>
        <strain evidence="7">KA00683</strain>
    </source>
</reference>
<evidence type="ECO:0000256" key="4">
    <source>
        <dbReference type="ARBA" id="ARBA00022840"/>
    </source>
</evidence>
<dbReference type="SUPFAM" id="SSF52540">
    <property type="entry name" value="P-loop containing nucleoside triphosphate hydrolases"/>
    <property type="match status" value="1"/>
</dbReference>
<dbReference type="PROSITE" id="PS50893">
    <property type="entry name" value="ABC_TRANSPORTER_2"/>
    <property type="match status" value="1"/>
</dbReference>
<evidence type="ECO:0000256" key="3">
    <source>
        <dbReference type="ARBA" id="ARBA00022741"/>
    </source>
</evidence>
<protein>
    <submittedName>
        <fullName evidence="6">ABC transporter, ATP-binding protein</fullName>
    </submittedName>
</protein>
<dbReference type="InterPro" id="IPR003593">
    <property type="entry name" value="AAA+_ATPase"/>
</dbReference>
<comment type="caution">
    <text evidence="6">The sequence shown here is derived from an EMBL/GenBank/DDBJ whole genome shotgun (WGS) entry which is preliminary data.</text>
</comment>
<dbReference type="GO" id="GO:0005524">
    <property type="term" value="F:ATP binding"/>
    <property type="evidence" value="ECO:0007669"/>
    <property type="project" value="UniProtKB-KW"/>
</dbReference>
<keyword evidence="7" id="KW-1185">Reference proteome</keyword>
<dbReference type="AlphaFoldDB" id="A0A134B0S9"/>
<dbReference type="InterPro" id="IPR003439">
    <property type="entry name" value="ABC_transporter-like_ATP-bd"/>
</dbReference>
<dbReference type="InterPro" id="IPR050153">
    <property type="entry name" value="Metal_Ion_Import_ABC"/>
</dbReference>
<dbReference type="InterPro" id="IPR017871">
    <property type="entry name" value="ABC_transporter-like_CS"/>
</dbReference>
<evidence type="ECO:0000256" key="2">
    <source>
        <dbReference type="ARBA" id="ARBA00022448"/>
    </source>
</evidence>
<sequence>MTSAMQPLLELHNATLGYPDKVVLEHLNWCVRRGERWAITGPNGSGKTTLMRTLLGLIPLQAGQLLRYDREGHTTDQLVASYLPQINQIDRHFPIHVHEVIDSGLPKGTTGRGVRREQVEKLAEAIGLTHLLQQPIGKLSGGQLQRALLGRALASDPELLILDEPLSFLDKSYKESFEALLEQVVRPETTMLMVTHDLHQAKSEYWQTLTLGRFE</sequence>
<dbReference type="Proteomes" id="UP000070224">
    <property type="component" value="Unassembled WGS sequence"/>
</dbReference>
<accession>A0A134B0S9</accession>
<dbReference type="GO" id="GO:0016887">
    <property type="term" value="F:ATP hydrolysis activity"/>
    <property type="evidence" value="ECO:0007669"/>
    <property type="project" value="InterPro"/>
</dbReference>
<dbReference type="PANTHER" id="PTHR42734">
    <property type="entry name" value="METAL TRANSPORT SYSTEM ATP-BINDING PROTEIN TM_0124-RELATED"/>
    <property type="match status" value="1"/>
</dbReference>
<evidence type="ECO:0000313" key="7">
    <source>
        <dbReference type="Proteomes" id="UP000070224"/>
    </source>
</evidence>
<evidence type="ECO:0000259" key="5">
    <source>
        <dbReference type="PROSITE" id="PS50893"/>
    </source>
</evidence>
<evidence type="ECO:0000313" key="6">
    <source>
        <dbReference type="EMBL" id="KXB73530.1"/>
    </source>
</evidence>
<name>A0A134B0S9_9PORP</name>
<dbReference type="SMART" id="SM00382">
    <property type="entry name" value="AAA"/>
    <property type="match status" value="1"/>
</dbReference>